<proteinExistence type="predicted"/>
<evidence type="ECO:0000313" key="2">
    <source>
        <dbReference type="EMBL" id="MCQ4840396.1"/>
    </source>
</evidence>
<dbReference type="InterPro" id="IPR036977">
    <property type="entry name" value="DNA_primase_Znf_CHC2"/>
</dbReference>
<sequence>MSMDLFGEVRRLVSMEEAARRYGFEPDRQRKIRCPFHEDSHPSLQLYQNGRGWWCYVCDQGGSVIDFVSRLFSIGPREAALKLNGDFSLGLAAGPARRLEARARQHAAYRRRQREQAFESAYLERQREFIDLRQELFMLPRGGRAGELLGRLDELEHWFRENPWR</sequence>
<feature type="domain" description="Zinc finger CHC2-type" evidence="1">
    <location>
        <begin position="34"/>
        <end position="84"/>
    </location>
</feature>
<dbReference type="RefSeq" id="WP_256191959.1">
    <property type="nucleotide sequence ID" value="NZ_CALCKC010000243.1"/>
</dbReference>
<organism evidence="2 3">
    <name type="scientific">Neglectibacter timonensis</name>
    <dbReference type="NCBI Taxonomy" id="1776382"/>
    <lineage>
        <taxon>Bacteria</taxon>
        <taxon>Bacillati</taxon>
        <taxon>Bacillota</taxon>
        <taxon>Clostridia</taxon>
        <taxon>Eubacteriales</taxon>
        <taxon>Oscillospiraceae</taxon>
        <taxon>Neglectibacter</taxon>
    </lineage>
</organism>
<name>A0ABT1S0D4_9FIRM</name>
<dbReference type="Pfam" id="PF01807">
    <property type="entry name" value="Zn_ribbon_DnaG"/>
    <property type="match status" value="1"/>
</dbReference>
<protein>
    <submittedName>
        <fullName evidence="2">CHC2 zinc finger domain-containing protein</fullName>
    </submittedName>
</protein>
<reference evidence="2 3" key="1">
    <citation type="submission" date="2022-06" db="EMBL/GenBank/DDBJ databases">
        <title>Isolation of gut microbiota from human fecal samples.</title>
        <authorList>
            <person name="Pamer E.G."/>
            <person name="Barat B."/>
            <person name="Waligurski E."/>
            <person name="Medina S."/>
            <person name="Paddock L."/>
            <person name="Mostad J."/>
        </authorList>
    </citation>
    <scope>NUCLEOTIDE SEQUENCE [LARGE SCALE GENOMIC DNA]</scope>
    <source>
        <strain evidence="2 3">DFI.9.73</strain>
    </source>
</reference>
<evidence type="ECO:0000259" key="1">
    <source>
        <dbReference type="SMART" id="SM00400"/>
    </source>
</evidence>
<keyword evidence="3" id="KW-1185">Reference proteome</keyword>
<dbReference type="Gene3D" id="3.90.580.10">
    <property type="entry name" value="Zinc finger, CHC2-type domain"/>
    <property type="match status" value="1"/>
</dbReference>
<comment type="caution">
    <text evidence="2">The sequence shown here is derived from an EMBL/GenBank/DDBJ whole genome shotgun (WGS) entry which is preliminary data.</text>
</comment>
<dbReference type="SUPFAM" id="SSF57783">
    <property type="entry name" value="Zinc beta-ribbon"/>
    <property type="match status" value="1"/>
</dbReference>
<dbReference type="InterPro" id="IPR002694">
    <property type="entry name" value="Znf_CHC2"/>
</dbReference>
<evidence type="ECO:0000313" key="3">
    <source>
        <dbReference type="Proteomes" id="UP001524473"/>
    </source>
</evidence>
<dbReference type="EMBL" id="JANFZH010000023">
    <property type="protein sequence ID" value="MCQ4840396.1"/>
    <property type="molecule type" value="Genomic_DNA"/>
</dbReference>
<dbReference type="Proteomes" id="UP001524473">
    <property type="component" value="Unassembled WGS sequence"/>
</dbReference>
<accession>A0ABT1S0D4</accession>
<gene>
    <name evidence="2" type="ORF">NE695_10790</name>
</gene>
<dbReference type="SMART" id="SM00400">
    <property type="entry name" value="ZnF_CHCC"/>
    <property type="match status" value="1"/>
</dbReference>